<keyword evidence="6" id="KW-0067">ATP-binding</keyword>
<feature type="region of interest" description="Disordered" evidence="9">
    <location>
        <begin position="1038"/>
        <end position="1070"/>
    </location>
</feature>
<feature type="domain" description="ABC transporter" evidence="11">
    <location>
        <begin position="414"/>
        <end position="654"/>
    </location>
</feature>
<dbReference type="EMBL" id="ML995935">
    <property type="protein sequence ID" value="KAF2764183.1"/>
    <property type="molecule type" value="Genomic_DNA"/>
</dbReference>
<feature type="compositionally biased region" description="Basic and acidic residues" evidence="9">
    <location>
        <begin position="17"/>
        <end position="27"/>
    </location>
</feature>
<dbReference type="GO" id="GO:0016887">
    <property type="term" value="F:ATP hydrolysis activity"/>
    <property type="evidence" value="ECO:0007669"/>
    <property type="project" value="InterPro"/>
</dbReference>
<proteinExistence type="inferred from homology"/>
<feature type="transmembrane region" description="Helical" evidence="10">
    <location>
        <begin position="872"/>
        <end position="893"/>
    </location>
</feature>
<comment type="subcellular location">
    <subcellularLocation>
        <location evidence="1">Membrane</location>
        <topology evidence="1">Multi-pass membrane protein</topology>
    </subcellularLocation>
</comment>
<dbReference type="PANTHER" id="PTHR43394">
    <property type="entry name" value="ATP-DEPENDENT PERMEASE MDL1, MITOCHONDRIAL"/>
    <property type="match status" value="1"/>
</dbReference>
<dbReference type="GO" id="GO:0015421">
    <property type="term" value="F:ABC-type oligopeptide transporter activity"/>
    <property type="evidence" value="ECO:0007669"/>
    <property type="project" value="TreeGrafter"/>
</dbReference>
<keyword evidence="14" id="KW-1185">Reference proteome</keyword>
<dbReference type="SUPFAM" id="SSF52540">
    <property type="entry name" value="P-loop containing nucleoside triphosphate hydrolases"/>
    <property type="match status" value="2"/>
</dbReference>
<dbReference type="PROSITE" id="PS50893">
    <property type="entry name" value="ABC_TRANSPORTER_2"/>
    <property type="match status" value="2"/>
</dbReference>
<keyword evidence="8 10" id="KW-0472">Membrane</keyword>
<dbReference type="Proteomes" id="UP000799436">
    <property type="component" value="Unassembled WGS sequence"/>
</dbReference>
<keyword evidence="3" id="KW-0813">Transport</keyword>
<dbReference type="FunFam" id="3.40.50.300:FF:000913">
    <property type="entry name" value="ABC multidrug transporter SitT"/>
    <property type="match status" value="1"/>
</dbReference>
<dbReference type="InterPro" id="IPR011527">
    <property type="entry name" value="ABC1_TM_dom"/>
</dbReference>
<feature type="transmembrane region" description="Helical" evidence="10">
    <location>
        <begin position="135"/>
        <end position="156"/>
    </location>
</feature>
<dbReference type="PANTHER" id="PTHR43394:SF18">
    <property type="entry name" value="ABC TRANSPORTER B FAMILY MEMBER 11-LIKE"/>
    <property type="match status" value="1"/>
</dbReference>
<dbReference type="Gene3D" id="1.20.1560.10">
    <property type="entry name" value="ABC transporter type 1, transmembrane domain"/>
    <property type="match status" value="1"/>
</dbReference>
<dbReference type="CDD" id="cd18577">
    <property type="entry name" value="ABC_6TM_Pgp_ABCB1_D1_like"/>
    <property type="match status" value="1"/>
</dbReference>
<feature type="domain" description="ABC transmembrane type-1" evidence="12">
    <location>
        <begin position="94"/>
        <end position="376"/>
    </location>
</feature>
<accession>A0A6G1KU35</accession>
<dbReference type="SMART" id="SM00382">
    <property type="entry name" value="AAA"/>
    <property type="match status" value="2"/>
</dbReference>
<evidence type="ECO:0000259" key="11">
    <source>
        <dbReference type="PROSITE" id="PS50893"/>
    </source>
</evidence>
<protein>
    <submittedName>
        <fullName evidence="13">Putative ABC transporter</fullName>
    </submittedName>
</protein>
<evidence type="ECO:0000256" key="9">
    <source>
        <dbReference type="SAM" id="MobiDB-lite"/>
    </source>
</evidence>
<evidence type="ECO:0000256" key="5">
    <source>
        <dbReference type="ARBA" id="ARBA00022741"/>
    </source>
</evidence>
<dbReference type="InterPro" id="IPR003439">
    <property type="entry name" value="ABC_transporter-like_ATP-bd"/>
</dbReference>
<keyword evidence="4 10" id="KW-0812">Transmembrane</keyword>
<organism evidence="13 14">
    <name type="scientific">Teratosphaeria nubilosa</name>
    <dbReference type="NCBI Taxonomy" id="161662"/>
    <lineage>
        <taxon>Eukaryota</taxon>
        <taxon>Fungi</taxon>
        <taxon>Dikarya</taxon>
        <taxon>Ascomycota</taxon>
        <taxon>Pezizomycotina</taxon>
        <taxon>Dothideomycetes</taxon>
        <taxon>Dothideomycetidae</taxon>
        <taxon>Mycosphaerellales</taxon>
        <taxon>Teratosphaeriaceae</taxon>
        <taxon>Teratosphaeria</taxon>
    </lineage>
</organism>
<dbReference type="InterPro" id="IPR027417">
    <property type="entry name" value="P-loop_NTPase"/>
</dbReference>
<dbReference type="InterPro" id="IPR036640">
    <property type="entry name" value="ABC1_TM_sf"/>
</dbReference>
<evidence type="ECO:0000256" key="7">
    <source>
        <dbReference type="ARBA" id="ARBA00022989"/>
    </source>
</evidence>
<dbReference type="OrthoDB" id="6500128at2759"/>
<dbReference type="InterPro" id="IPR003593">
    <property type="entry name" value="AAA+_ATPase"/>
</dbReference>
<feature type="transmembrane region" description="Helical" evidence="10">
    <location>
        <begin position="723"/>
        <end position="747"/>
    </location>
</feature>
<evidence type="ECO:0000259" key="12">
    <source>
        <dbReference type="PROSITE" id="PS50929"/>
    </source>
</evidence>
<feature type="region of interest" description="Disordered" evidence="9">
    <location>
        <begin position="1"/>
        <end position="27"/>
    </location>
</feature>
<feature type="transmembrane region" description="Helical" evidence="10">
    <location>
        <begin position="767"/>
        <end position="788"/>
    </location>
</feature>
<feature type="transmembrane region" description="Helical" evidence="10">
    <location>
        <begin position="92"/>
        <end position="115"/>
    </location>
</feature>
<dbReference type="GO" id="GO:0005524">
    <property type="term" value="F:ATP binding"/>
    <property type="evidence" value="ECO:0007669"/>
    <property type="project" value="UniProtKB-KW"/>
</dbReference>
<dbReference type="Pfam" id="PF00005">
    <property type="entry name" value="ABC_tran"/>
    <property type="match status" value="2"/>
</dbReference>
<sequence>MEQARERHSFATTRSARSAEEAHELDEGIQRNSTAIGDFGESTLDPAHPRGWHAPVTALSAKAYRQLLGLNPFKSSYISLFSVLEGISERSLVWIGVIFSVAAGVPLPVIGVIFGRLISSFPPSEQQLTLRISQLLGVAAAYFAVTAIYATAWGFVGEKVAIRMRKRLLRCLLYLDQAYLDTHDLDVNSLLTEKIDSIHAGCSEKIGIFIQSISYFVAAFVVGFILSPKLAGILIAAVVPTMIVIVSVTSRFASKLSKRVAEHQEAANAIVESALRAVKAIQAFDMVSELCAIHFKYSQEALKVSTRRSLVSAIQIGLIFFTAYAINALAFYVGSQMAYHGESGGDAGTIFAVVLLILDSSFVVAQFAPFVDIFAKAASAGETIQDLLDETIGDASKKTVTHAKTSCDLTGLPLEFTSVHFAYPARPTAPVLQGLNLKIAPSSFTAIVGTSGGGKSTLISLLTGIYDYHGHIRIGKDELRDLELSDVRSQMAVVEQEAVLFSGTIYENVCSALWGHGIPDEELQVRCTQALKDAAVNFLDELSLGVHTPLGDGIQLSGGQKQRICLARALIRKPAVLILDEPTSALDARSEVAVVEAVKKAAASGITVVMVAHRLSTVLEADSVAVFSDGNVVEQGSPRELVDLCGVFRGLLEAQNTSLDDQALSGNTSETSLEKVASHSTEIAIGEPVRDDVAENSTRPKAKDFHDNKSKPLLLRLIVRPDWYFIILGVFAAMLSGALLIGEAIVFGNLVQLLNGEVHSPTFTHNADFFCLMFFVLACVALISWIGSGTSFGVASARSVVRIQSRLLARILTLDMDWFSDEGRSVHQLMSAFTKDSGDLSSMSGTALGTIFTTITSVCGGLILALCVSWRISVVLLAAVPVMLAAGFTRLRVLHSADSRRRATYRQATSLAAEACRSRRTVTVFGLEPRILNQYDKTLQEAYHLSRPFIAVANVLLALALAITYFVYALAYWWGAKQVRQSHASGKEFFTVLPALLFSAQSAGQLFSLSPEIARAKAASKSIAELLSHRSSILSSNLSSEKLSTTTSGPEAKPTQSRLSSGQSTSSGDLPKLAFDNVSFAYGHENSKPVLHDTCIEVRQGQTIALVGPSGAGKSSTISLIERFYDPLSGSVRLDGQDIRSMDVKTLRDRMGLVSQEPDLLPGSISYNVRLGARHDQKVSDGDIEDVCKQCGLHDFITSLPDGYNTECGSTGASKLSGGQRQRLAIARALIRQPEILLLDEVTSALDAHSERIVQDSLAAATKDRTTVMVAHRLASIQHADRIYVFDNGRVVESGTHTELIRNGLLYASLAKTQKVC</sequence>
<evidence type="ECO:0000256" key="1">
    <source>
        <dbReference type="ARBA" id="ARBA00004141"/>
    </source>
</evidence>
<evidence type="ECO:0000256" key="4">
    <source>
        <dbReference type="ARBA" id="ARBA00022692"/>
    </source>
</evidence>
<dbReference type="PROSITE" id="PS00211">
    <property type="entry name" value="ABC_TRANSPORTER_1"/>
    <property type="match status" value="2"/>
</dbReference>
<evidence type="ECO:0000256" key="2">
    <source>
        <dbReference type="ARBA" id="ARBA00007577"/>
    </source>
</evidence>
<feature type="transmembrane region" description="Helical" evidence="10">
    <location>
        <begin position="347"/>
        <end position="368"/>
    </location>
</feature>
<feature type="transmembrane region" description="Helical" evidence="10">
    <location>
        <begin position="845"/>
        <end position="866"/>
    </location>
</feature>
<dbReference type="CDD" id="cd18578">
    <property type="entry name" value="ABC_6TM_Pgp_ABCB1_D2_like"/>
    <property type="match status" value="1"/>
</dbReference>
<evidence type="ECO:0000256" key="3">
    <source>
        <dbReference type="ARBA" id="ARBA00022448"/>
    </source>
</evidence>
<dbReference type="InterPro" id="IPR039421">
    <property type="entry name" value="Type_1_exporter"/>
</dbReference>
<evidence type="ECO:0000313" key="14">
    <source>
        <dbReference type="Proteomes" id="UP000799436"/>
    </source>
</evidence>
<feature type="domain" description="ABC transporter" evidence="11">
    <location>
        <begin position="1073"/>
        <end position="1313"/>
    </location>
</feature>
<feature type="transmembrane region" description="Helical" evidence="10">
    <location>
        <begin position="310"/>
        <end position="335"/>
    </location>
</feature>
<feature type="compositionally biased region" description="Low complexity" evidence="9">
    <location>
        <begin position="1055"/>
        <end position="1068"/>
    </location>
</feature>
<feature type="transmembrane region" description="Helical" evidence="10">
    <location>
        <begin position="206"/>
        <end position="226"/>
    </location>
</feature>
<dbReference type="Gene3D" id="3.40.50.300">
    <property type="entry name" value="P-loop containing nucleotide triphosphate hydrolases"/>
    <property type="match status" value="2"/>
</dbReference>
<dbReference type="PROSITE" id="PS50929">
    <property type="entry name" value="ABC_TM1F"/>
    <property type="match status" value="2"/>
</dbReference>
<feature type="compositionally biased region" description="Low complexity" evidence="9">
    <location>
        <begin position="1038"/>
        <end position="1048"/>
    </location>
</feature>
<comment type="similarity">
    <text evidence="2">Belongs to the ABC transporter superfamily. ABCB family. Multidrug resistance exporter (TC 3.A.1.201) subfamily.</text>
</comment>
<reference evidence="13" key="1">
    <citation type="journal article" date="2020" name="Stud. Mycol.">
        <title>101 Dothideomycetes genomes: a test case for predicting lifestyles and emergence of pathogens.</title>
        <authorList>
            <person name="Haridas S."/>
            <person name="Albert R."/>
            <person name="Binder M."/>
            <person name="Bloem J."/>
            <person name="Labutti K."/>
            <person name="Salamov A."/>
            <person name="Andreopoulos B."/>
            <person name="Baker S."/>
            <person name="Barry K."/>
            <person name="Bills G."/>
            <person name="Bluhm B."/>
            <person name="Cannon C."/>
            <person name="Castanera R."/>
            <person name="Culley D."/>
            <person name="Daum C."/>
            <person name="Ezra D."/>
            <person name="Gonzalez J."/>
            <person name="Henrissat B."/>
            <person name="Kuo A."/>
            <person name="Liang C."/>
            <person name="Lipzen A."/>
            <person name="Lutzoni F."/>
            <person name="Magnuson J."/>
            <person name="Mondo S."/>
            <person name="Nolan M."/>
            <person name="Ohm R."/>
            <person name="Pangilinan J."/>
            <person name="Park H.-J."/>
            <person name="Ramirez L."/>
            <person name="Alfaro M."/>
            <person name="Sun H."/>
            <person name="Tritt A."/>
            <person name="Yoshinaga Y."/>
            <person name="Zwiers L.-H."/>
            <person name="Turgeon B."/>
            <person name="Goodwin S."/>
            <person name="Spatafora J."/>
            <person name="Crous P."/>
            <person name="Grigoriev I."/>
        </authorList>
    </citation>
    <scope>NUCLEOTIDE SEQUENCE</scope>
    <source>
        <strain evidence="13">CBS 116005</strain>
    </source>
</reference>
<dbReference type="SUPFAM" id="SSF90123">
    <property type="entry name" value="ABC transporter transmembrane region"/>
    <property type="match status" value="2"/>
</dbReference>
<dbReference type="GO" id="GO:0090374">
    <property type="term" value="P:oligopeptide export from mitochondrion"/>
    <property type="evidence" value="ECO:0007669"/>
    <property type="project" value="TreeGrafter"/>
</dbReference>
<evidence type="ECO:0000313" key="13">
    <source>
        <dbReference type="EMBL" id="KAF2764183.1"/>
    </source>
</evidence>
<dbReference type="InterPro" id="IPR017871">
    <property type="entry name" value="ABC_transporter-like_CS"/>
</dbReference>
<feature type="transmembrane region" description="Helical" evidence="10">
    <location>
        <begin position="949"/>
        <end position="974"/>
    </location>
</feature>
<dbReference type="Pfam" id="PF00664">
    <property type="entry name" value="ABC_membrane"/>
    <property type="match status" value="2"/>
</dbReference>
<feature type="domain" description="ABC transmembrane type-1" evidence="12">
    <location>
        <begin position="727"/>
        <end position="1015"/>
    </location>
</feature>
<dbReference type="GO" id="GO:0005743">
    <property type="term" value="C:mitochondrial inner membrane"/>
    <property type="evidence" value="ECO:0007669"/>
    <property type="project" value="TreeGrafter"/>
</dbReference>
<gene>
    <name evidence="13" type="ORF">EJ03DRAFT_35523</name>
</gene>
<name>A0A6G1KU35_9PEZI</name>
<feature type="transmembrane region" description="Helical" evidence="10">
    <location>
        <begin position="232"/>
        <end position="253"/>
    </location>
</feature>
<evidence type="ECO:0000256" key="10">
    <source>
        <dbReference type="SAM" id="Phobius"/>
    </source>
</evidence>
<dbReference type="FunFam" id="3.40.50.300:FF:000967">
    <property type="entry name" value="ABC multidrug transporter mdr4"/>
    <property type="match status" value="1"/>
</dbReference>
<keyword evidence="5" id="KW-0547">Nucleotide-binding</keyword>
<evidence type="ECO:0000256" key="6">
    <source>
        <dbReference type="ARBA" id="ARBA00022840"/>
    </source>
</evidence>
<keyword evidence="7 10" id="KW-1133">Transmembrane helix</keyword>
<evidence type="ECO:0000256" key="8">
    <source>
        <dbReference type="ARBA" id="ARBA00023136"/>
    </source>
</evidence>